<sequence length="774" mass="89838">MDIEKLKSKAKTNSKLKTKLGFLYLEGLEVPQDLKRAYQLFHIASYEGDNKANYWLGECYYVGLYVHRNYSTAYRLFKAAAEKKNPRALGRLGDCYFFGHGVKKNIIKAINLYLESSEFSVSRSEKRMVDCFKLKKNKNNEKLIQKYHEIITQLIKNAEQNNDTKSQLILGIFYQNGNGVVEDKERAFGYFKLSAKQGNLIAQRKLALSYLQEGERKNKEKSNYWMNLSADQGNSGSINNIAINYLNGFEVEKNLYKSILNFRKAKKLKNANAYNSLGILYLNGGGVPKNLNIAFKFFFKSHYLGSSNGTESLGFYYQYHSNNSHVNNKNNSYKIYNYYLRSAKEENPDAQFALAICSLQGIGVTKSKKQAFHLFKKAAENGNTEAKNSYAICYEKGRGCKKNIQKAFEIYKEAAKLNEANSCYNLGICYLKGKGVDVAYGRAYKWFKRAAQFDDFRNLSIIQGISKLQFIITRNGRYEEIEKVLRKGCEINEICQATSQSALHLICQASNKKQFQLFQLLIDHGANPYLKNHLNKTPIDLLKTKSDKKMFCCEISIIEDFLNVFQAEELTDLIICKKRVNRFWVEHRIGRKFTINDNHILSQYSCQEVRQWLKWVYTGIIEGERRIILKISNHLKISTFQQKTGKCGLINDLRMLIQQTNSMDFTLIIDQKNLKMHKFIMQTRSNLFRGLFLSVTQIFNQVRDYSKKSYQTLNCLRDFIYSDSFATNNFINNNNPNIFHLIEDLKEAKEYYQLNKKSKLIDCLHQIKNYCNIN</sequence>
<dbReference type="InterPro" id="IPR000210">
    <property type="entry name" value="BTB/POZ_dom"/>
</dbReference>
<organism evidence="4 5">
    <name type="scientific">Anaeramoeba flamelloides</name>
    <dbReference type="NCBI Taxonomy" id="1746091"/>
    <lineage>
        <taxon>Eukaryota</taxon>
        <taxon>Metamonada</taxon>
        <taxon>Anaeramoebidae</taxon>
        <taxon>Anaeramoeba</taxon>
    </lineage>
</organism>
<dbReference type="InterPro" id="IPR006597">
    <property type="entry name" value="Sel1-like"/>
</dbReference>
<evidence type="ECO:0000256" key="2">
    <source>
        <dbReference type="PROSITE-ProRule" id="PRU00023"/>
    </source>
</evidence>
<dbReference type="SUPFAM" id="SSF81901">
    <property type="entry name" value="HCP-like"/>
    <property type="match status" value="3"/>
</dbReference>
<proteinExistence type="inferred from homology"/>
<evidence type="ECO:0000259" key="3">
    <source>
        <dbReference type="PROSITE" id="PS50097"/>
    </source>
</evidence>
<dbReference type="AlphaFoldDB" id="A0AAV7YL35"/>
<evidence type="ECO:0000313" key="5">
    <source>
        <dbReference type="Proteomes" id="UP001146793"/>
    </source>
</evidence>
<dbReference type="Gene3D" id="1.25.40.20">
    <property type="entry name" value="Ankyrin repeat-containing domain"/>
    <property type="match status" value="1"/>
</dbReference>
<dbReference type="SMART" id="SM00671">
    <property type="entry name" value="SEL1"/>
    <property type="match status" value="10"/>
</dbReference>
<dbReference type="Gene3D" id="1.25.40.10">
    <property type="entry name" value="Tetratricopeptide repeat domain"/>
    <property type="match status" value="3"/>
</dbReference>
<protein>
    <submittedName>
        <fullName evidence="4">Sel1-repeat-containing protein ybeq</fullName>
    </submittedName>
</protein>
<dbReference type="PANTHER" id="PTHR11102">
    <property type="entry name" value="SEL-1-LIKE PROTEIN"/>
    <property type="match status" value="1"/>
</dbReference>
<dbReference type="EMBL" id="JANTQA010000051">
    <property type="protein sequence ID" value="KAJ3430199.1"/>
    <property type="molecule type" value="Genomic_DNA"/>
</dbReference>
<comment type="similarity">
    <text evidence="1">Belongs to the sel-1 family.</text>
</comment>
<dbReference type="InterPro" id="IPR011333">
    <property type="entry name" value="SKP1/BTB/POZ_sf"/>
</dbReference>
<dbReference type="PROSITE" id="PS50097">
    <property type="entry name" value="BTB"/>
    <property type="match status" value="1"/>
</dbReference>
<reference evidence="4" key="1">
    <citation type="submission" date="2022-08" db="EMBL/GenBank/DDBJ databases">
        <title>Novel sulphate-reducing endosymbionts in the free-living metamonad Anaeramoeba.</title>
        <authorList>
            <person name="Jerlstrom-Hultqvist J."/>
            <person name="Cepicka I."/>
            <person name="Gallot-Lavallee L."/>
            <person name="Salas-Leiva D."/>
            <person name="Curtis B.A."/>
            <person name="Zahonova K."/>
            <person name="Pipaliya S."/>
            <person name="Dacks J."/>
            <person name="Roger A.J."/>
        </authorList>
    </citation>
    <scope>NUCLEOTIDE SEQUENCE</scope>
    <source>
        <strain evidence="4">Busselton2</strain>
    </source>
</reference>
<dbReference type="Pfam" id="PF08238">
    <property type="entry name" value="Sel1"/>
    <property type="match status" value="10"/>
</dbReference>
<gene>
    <name evidence="4" type="ORF">M0812_23201</name>
</gene>
<dbReference type="PROSITE" id="PS50088">
    <property type="entry name" value="ANK_REPEAT"/>
    <property type="match status" value="1"/>
</dbReference>
<dbReference type="InterPro" id="IPR036770">
    <property type="entry name" value="Ankyrin_rpt-contain_sf"/>
</dbReference>
<dbReference type="PANTHER" id="PTHR11102:SF160">
    <property type="entry name" value="ERAD-ASSOCIATED E3 UBIQUITIN-PROTEIN LIGASE COMPONENT HRD3"/>
    <property type="match status" value="1"/>
</dbReference>
<evidence type="ECO:0000256" key="1">
    <source>
        <dbReference type="ARBA" id="ARBA00038101"/>
    </source>
</evidence>
<feature type="domain" description="BTB" evidence="3">
    <location>
        <begin position="663"/>
        <end position="729"/>
    </location>
</feature>
<dbReference type="InterPro" id="IPR011990">
    <property type="entry name" value="TPR-like_helical_dom_sf"/>
</dbReference>
<dbReference type="InterPro" id="IPR002110">
    <property type="entry name" value="Ankyrin_rpt"/>
</dbReference>
<name>A0AAV7YL35_9EUKA</name>
<dbReference type="Pfam" id="PF00651">
    <property type="entry name" value="BTB"/>
    <property type="match status" value="1"/>
</dbReference>
<accession>A0AAV7YL35</accession>
<evidence type="ECO:0000313" key="4">
    <source>
        <dbReference type="EMBL" id="KAJ3430199.1"/>
    </source>
</evidence>
<dbReference type="Gene3D" id="3.30.710.10">
    <property type="entry name" value="Potassium Channel Kv1.1, Chain A"/>
    <property type="match status" value="1"/>
</dbReference>
<dbReference type="SUPFAM" id="SSF54695">
    <property type="entry name" value="POZ domain"/>
    <property type="match status" value="1"/>
</dbReference>
<comment type="caution">
    <text evidence="4">The sequence shown here is derived from an EMBL/GenBank/DDBJ whole genome shotgun (WGS) entry which is preliminary data.</text>
</comment>
<dbReference type="Proteomes" id="UP001146793">
    <property type="component" value="Unassembled WGS sequence"/>
</dbReference>
<keyword evidence="2" id="KW-0040">ANK repeat</keyword>
<dbReference type="InterPro" id="IPR050767">
    <property type="entry name" value="Sel1_AlgK"/>
</dbReference>
<dbReference type="SUPFAM" id="SSF48403">
    <property type="entry name" value="Ankyrin repeat"/>
    <property type="match status" value="1"/>
</dbReference>
<feature type="repeat" description="ANK" evidence="2">
    <location>
        <begin position="498"/>
        <end position="533"/>
    </location>
</feature>